<dbReference type="PANTHER" id="PTHR30050:SF4">
    <property type="entry name" value="ATP-BINDING PROTEIN RV3427C IN INSERTION SEQUENCE-RELATED"/>
    <property type="match status" value="1"/>
</dbReference>
<reference evidence="5" key="1">
    <citation type="submission" date="2014-03" db="EMBL/GenBank/DDBJ databases">
        <authorList>
            <person name="Aksoy S."/>
            <person name="Warren W."/>
            <person name="Wilson R.K."/>
        </authorList>
    </citation>
    <scope>NUCLEOTIDE SEQUENCE [LARGE SCALE GENOMIC DNA]</scope>
    <source>
        <strain evidence="5">IAEA</strain>
    </source>
</reference>
<dbReference type="InterPro" id="IPR002611">
    <property type="entry name" value="IstB_ATP-bd"/>
</dbReference>
<feature type="compositionally biased region" description="Basic and acidic residues" evidence="1">
    <location>
        <begin position="232"/>
        <end position="245"/>
    </location>
</feature>
<keyword evidence="5" id="KW-1185">Reference proteome</keyword>
<dbReference type="CDD" id="cd00009">
    <property type="entry name" value="AAA"/>
    <property type="match status" value="1"/>
</dbReference>
<dbReference type="InterPro" id="IPR027417">
    <property type="entry name" value="P-loop_NTPase"/>
</dbReference>
<protein>
    <recommendedName>
        <fullName evidence="6">AAA+ ATPase domain-containing protein</fullName>
    </recommendedName>
</protein>
<dbReference type="PANTHER" id="PTHR30050">
    <property type="entry name" value="CHROMOSOMAL REPLICATION INITIATOR PROTEIN DNAA"/>
    <property type="match status" value="1"/>
</dbReference>
<feature type="compositionally biased region" description="Basic and acidic residues" evidence="1">
    <location>
        <begin position="479"/>
        <end position="495"/>
    </location>
</feature>
<dbReference type="Pfam" id="PF04492">
    <property type="entry name" value="Phage_rep_O"/>
    <property type="match status" value="1"/>
</dbReference>
<accession>A0A1A9ZYT0</accession>
<dbReference type="InterPro" id="IPR036388">
    <property type="entry name" value="WH-like_DNA-bd_sf"/>
</dbReference>
<evidence type="ECO:0008006" key="6">
    <source>
        <dbReference type="Google" id="ProtNLM"/>
    </source>
</evidence>
<dbReference type="GO" id="GO:0005524">
    <property type="term" value="F:ATP binding"/>
    <property type="evidence" value="ECO:0007669"/>
    <property type="project" value="InterPro"/>
</dbReference>
<name>A0A1A9ZYT0_GLOPL</name>
<dbReference type="AlphaFoldDB" id="A0A1A9ZYT0"/>
<dbReference type="Proteomes" id="UP000092445">
    <property type="component" value="Unassembled WGS sequence"/>
</dbReference>
<dbReference type="Gene3D" id="3.40.50.300">
    <property type="entry name" value="P-loop containing nucleotide triphosphate hydrolases"/>
    <property type="match status" value="1"/>
</dbReference>
<dbReference type="Gene3D" id="1.10.10.10">
    <property type="entry name" value="Winged helix-like DNA-binding domain superfamily/Winged helix DNA-binding domain"/>
    <property type="match status" value="1"/>
</dbReference>
<reference evidence="4" key="2">
    <citation type="submission" date="2020-05" db="UniProtKB">
        <authorList>
            <consortium name="EnsemblMetazoa"/>
        </authorList>
    </citation>
    <scope>IDENTIFICATION</scope>
    <source>
        <strain evidence="4">IAEA</strain>
    </source>
</reference>
<feature type="region of interest" description="Disordered" evidence="1">
    <location>
        <begin position="225"/>
        <end position="307"/>
    </location>
</feature>
<evidence type="ECO:0000259" key="3">
    <source>
        <dbReference type="Pfam" id="PF04492"/>
    </source>
</evidence>
<dbReference type="VEuPathDB" id="VectorBase:GPAI029194"/>
<sequence length="670" mass="75447">MVGRSGGAERLAGFFVAGLLIPLRLATLFRSRERGLKEPTKEAATMVATTPTRPDFIDTYWIIPEYSTTPYGKVSLTRQDRRTFNSMFKDSRLIWAGRQPVRTGMGESVMTNVAYADFGTINECEPHAAQLEERYVKLANTLLDALLMADITLHQQKVMLAIIRKTYGFNKKVDRITNAQIAKITGLPETRVCTAKNQLLARKFLLMDGNCIGVNKVISEWQSLPEKGNTQNREKLPEKGKESFPKKGNTQKGETFPETGNKTFPKMGNGSSPKQGNTKDTITKDKKDNIYKPPQTPPSAKLKSFDPSSVELPDWLPKPVWDSWVQYRKEINKPIKSQQTVIQAIKLLGKCRDNGHQPEEIINASIANGWQGLFEPNQPGRTQQTKSHSVADSFADKDYGEPQLPDWARECLSREDLNAPPKPLEHTVYEEKEAICDRHGLFKQRCRRMALHGKGIETRSECPACLTEKLTQLEQAEAEQSRAEQSRAEQSRAEQEKYCKRSKIKTLMDNLNLPERFADVTLNNYKPVNPDAARCLKFCNAYATHWPERLKRGGGLVMCGKPGTGKNHLALSIAKHVINEHQSSALFTTVLRIAREFKSTWGKNAECSEADVIKRYTQPDLLIIDEVGVQFGSEAEKMILFEVINTRYESMKPTIIISNLALNELAGFIG</sequence>
<dbReference type="Pfam" id="PF01695">
    <property type="entry name" value="IstB_IS21"/>
    <property type="match status" value="1"/>
</dbReference>
<feature type="domain" description="Bacteriophage lambda Replication protein O N-terminal" evidence="3">
    <location>
        <begin position="128"/>
        <end position="221"/>
    </location>
</feature>
<evidence type="ECO:0000313" key="4">
    <source>
        <dbReference type="EnsemblMetazoa" id="GPAI029194-PA"/>
    </source>
</evidence>
<feature type="region of interest" description="Disordered" evidence="1">
    <location>
        <begin position="476"/>
        <end position="495"/>
    </location>
</feature>
<feature type="domain" description="IstB-like ATP-binding" evidence="2">
    <location>
        <begin position="555"/>
        <end position="665"/>
    </location>
</feature>
<dbReference type="NCBIfam" id="TIGR01610">
    <property type="entry name" value="phage_O_Nterm"/>
    <property type="match status" value="1"/>
</dbReference>
<organism evidence="4 5">
    <name type="scientific">Glossina pallidipes</name>
    <name type="common">Tsetse fly</name>
    <dbReference type="NCBI Taxonomy" id="7398"/>
    <lineage>
        <taxon>Eukaryota</taxon>
        <taxon>Metazoa</taxon>
        <taxon>Ecdysozoa</taxon>
        <taxon>Arthropoda</taxon>
        <taxon>Hexapoda</taxon>
        <taxon>Insecta</taxon>
        <taxon>Pterygota</taxon>
        <taxon>Neoptera</taxon>
        <taxon>Endopterygota</taxon>
        <taxon>Diptera</taxon>
        <taxon>Brachycera</taxon>
        <taxon>Muscomorpha</taxon>
        <taxon>Hippoboscoidea</taxon>
        <taxon>Glossinidae</taxon>
        <taxon>Glossina</taxon>
    </lineage>
</organism>
<proteinExistence type="predicted"/>
<evidence type="ECO:0000256" key="1">
    <source>
        <dbReference type="SAM" id="MobiDB-lite"/>
    </source>
</evidence>
<evidence type="ECO:0000313" key="5">
    <source>
        <dbReference type="Proteomes" id="UP000092445"/>
    </source>
</evidence>
<dbReference type="EnsemblMetazoa" id="GPAI029194-RA">
    <property type="protein sequence ID" value="GPAI029194-PA"/>
    <property type="gene ID" value="GPAI029194"/>
</dbReference>
<dbReference type="GO" id="GO:0006260">
    <property type="term" value="P:DNA replication"/>
    <property type="evidence" value="ECO:0007669"/>
    <property type="project" value="InterPro"/>
</dbReference>
<feature type="compositionally biased region" description="Basic and acidic residues" evidence="1">
    <location>
        <begin position="281"/>
        <end position="290"/>
    </location>
</feature>
<feature type="compositionally biased region" description="Polar residues" evidence="1">
    <location>
        <begin position="248"/>
        <end position="262"/>
    </location>
</feature>
<dbReference type="SUPFAM" id="SSF52540">
    <property type="entry name" value="P-loop containing nucleoside triphosphate hydrolases"/>
    <property type="match status" value="1"/>
</dbReference>
<evidence type="ECO:0000259" key="2">
    <source>
        <dbReference type="Pfam" id="PF01695"/>
    </source>
</evidence>
<dbReference type="InterPro" id="IPR006497">
    <property type="entry name" value="Phage_lambda_VrpO_N"/>
</dbReference>